<comment type="caution">
    <text evidence="1">The sequence shown here is derived from an EMBL/GenBank/DDBJ whole genome shotgun (WGS) entry which is preliminary data.</text>
</comment>
<dbReference type="Proteomes" id="UP000070186">
    <property type="component" value="Unassembled WGS sequence"/>
</dbReference>
<proteinExistence type="predicted"/>
<evidence type="ECO:0000313" key="1">
    <source>
        <dbReference type="EMBL" id="KXB29288.1"/>
    </source>
</evidence>
<evidence type="ECO:0000313" key="2">
    <source>
        <dbReference type="Proteomes" id="UP000070186"/>
    </source>
</evidence>
<accession>A0A133XED5</accession>
<reference evidence="1 2" key="1">
    <citation type="submission" date="2015-12" db="EMBL/GenBank/DDBJ databases">
        <title>Nitrous oxide reduction kinetics distinguish bacteria harboring typical versus atypical NosZ.</title>
        <authorList>
            <person name="Yoon S."/>
            <person name="Nissen S."/>
            <person name="Park D."/>
            <person name="Sanford R.A."/>
            <person name="Loeffler F.E."/>
        </authorList>
    </citation>
    <scope>NUCLEOTIDE SEQUENCE [LARGE SCALE GENOMIC DNA]</scope>
    <source>
        <strain evidence="1 2">ATCC BAA-841</strain>
    </source>
</reference>
<protein>
    <submittedName>
        <fullName evidence="1">Uncharacterized protein</fullName>
    </submittedName>
</protein>
<organism evidence="1 2">
    <name type="scientific">Dechloromonas denitrificans</name>
    <dbReference type="NCBI Taxonomy" id="281362"/>
    <lineage>
        <taxon>Bacteria</taxon>
        <taxon>Pseudomonadati</taxon>
        <taxon>Pseudomonadota</taxon>
        <taxon>Betaproteobacteria</taxon>
        <taxon>Rhodocyclales</taxon>
        <taxon>Azonexaceae</taxon>
        <taxon>Dechloromonas</taxon>
    </lineage>
</organism>
<dbReference type="RefSeq" id="WP_066884608.1">
    <property type="nucleotide sequence ID" value="NZ_LODL01000035.1"/>
</dbReference>
<dbReference type="AlphaFoldDB" id="A0A133XED5"/>
<name>A0A133XED5_9RHOO</name>
<keyword evidence="2" id="KW-1185">Reference proteome</keyword>
<sequence length="211" mass="24251">MPPSTPVSRSKTAALSRILDLVPRGYQRYTSGTIRADKAERLAHKFHARYAIGATPAQRLVRKQRGDANALLVLYWPENAETVHWLLLATEGKGLEQENWLSVTSKSRLTWLGYELVRYPTRGRTSWTWRRPKSEMAEHHLTLASLTGQRNESALKAWLERLAHQPGFHGVRQQTWRLYQESHRRGFTGPLPVIYYVQKISHGEPMQLTAS</sequence>
<gene>
    <name evidence="1" type="ORF">AT959_15050</name>
</gene>
<dbReference type="EMBL" id="LODL01000035">
    <property type="protein sequence ID" value="KXB29288.1"/>
    <property type="molecule type" value="Genomic_DNA"/>
</dbReference>